<evidence type="ECO:0000256" key="1">
    <source>
        <dbReference type="SAM" id="MobiDB-lite"/>
    </source>
</evidence>
<proteinExistence type="predicted"/>
<sequence>MSVKRPSHPSARPPTRPPISRVSTHPPVPPSYGGSLCWCYGHEHDEGVAIVSLIRPSCVSRLCGPPCEASRLCNGSGQRDTQLGPSLLSPPLC</sequence>
<evidence type="ECO:0000313" key="3">
    <source>
        <dbReference type="Proteomes" id="UP000298030"/>
    </source>
</evidence>
<comment type="caution">
    <text evidence="2">The sequence shown here is derived from an EMBL/GenBank/DDBJ whole genome shotgun (WGS) entry which is preliminary data.</text>
</comment>
<keyword evidence="3" id="KW-1185">Reference proteome</keyword>
<feature type="region of interest" description="Disordered" evidence="1">
    <location>
        <begin position="1"/>
        <end position="27"/>
    </location>
</feature>
<evidence type="ECO:0000313" key="2">
    <source>
        <dbReference type="EMBL" id="TEB18166.1"/>
    </source>
</evidence>
<feature type="region of interest" description="Disordered" evidence="1">
    <location>
        <begin position="70"/>
        <end position="93"/>
    </location>
</feature>
<feature type="compositionally biased region" description="Polar residues" evidence="1">
    <location>
        <begin position="73"/>
        <end position="84"/>
    </location>
</feature>
<reference evidence="2 3" key="1">
    <citation type="journal article" date="2019" name="Nat. Ecol. Evol.">
        <title>Megaphylogeny resolves global patterns of mushroom evolution.</title>
        <authorList>
            <person name="Varga T."/>
            <person name="Krizsan K."/>
            <person name="Foldi C."/>
            <person name="Dima B."/>
            <person name="Sanchez-Garcia M."/>
            <person name="Sanchez-Ramirez S."/>
            <person name="Szollosi G.J."/>
            <person name="Szarkandi J.G."/>
            <person name="Papp V."/>
            <person name="Albert L."/>
            <person name="Andreopoulos W."/>
            <person name="Angelini C."/>
            <person name="Antonin V."/>
            <person name="Barry K.W."/>
            <person name="Bougher N.L."/>
            <person name="Buchanan P."/>
            <person name="Buyck B."/>
            <person name="Bense V."/>
            <person name="Catcheside P."/>
            <person name="Chovatia M."/>
            <person name="Cooper J."/>
            <person name="Damon W."/>
            <person name="Desjardin D."/>
            <person name="Finy P."/>
            <person name="Geml J."/>
            <person name="Haridas S."/>
            <person name="Hughes K."/>
            <person name="Justo A."/>
            <person name="Karasinski D."/>
            <person name="Kautmanova I."/>
            <person name="Kiss B."/>
            <person name="Kocsube S."/>
            <person name="Kotiranta H."/>
            <person name="LaButti K.M."/>
            <person name="Lechner B.E."/>
            <person name="Liimatainen K."/>
            <person name="Lipzen A."/>
            <person name="Lukacs Z."/>
            <person name="Mihaltcheva S."/>
            <person name="Morgado L.N."/>
            <person name="Niskanen T."/>
            <person name="Noordeloos M.E."/>
            <person name="Ohm R.A."/>
            <person name="Ortiz-Santana B."/>
            <person name="Ovrebo C."/>
            <person name="Racz N."/>
            <person name="Riley R."/>
            <person name="Savchenko A."/>
            <person name="Shiryaev A."/>
            <person name="Soop K."/>
            <person name="Spirin V."/>
            <person name="Szebenyi C."/>
            <person name="Tomsovsky M."/>
            <person name="Tulloss R.E."/>
            <person name="Uehling J."/>
            <person name="Grigoriev I.V."/>
            <person name="Vagvolgyi C."/>
            <person name="Papp T."/>
            <person name="Martin F.M."/>
            <person name="Miettinen O."/>
            <person name="Hibbett D.S."/>
            <person name="Nagy L.G."/>
        </authorList>
    </citation>
    <scope>NUCLEOTIDE SEQUENCE [LARGE SCALE GENOMIC DNA]</scope>
    <source>
        <strain evidence="2 3">FP101781</strain>
    </source>
</reference>
<organism evidence="2 3">
    <name type="scientific">Coprinellus micaceus</name>
    <name type="common">Glistening ink-cap mushroom</name>
    <name type="synonym">Coprinus micaceus</name>
    <dbReference type="NCBI Taxonomy" id="71717"/>
    <lineage>
        <taxon>Eukaryota</taxon>
        <taxon>Fungi</taxon>
        <taxon>Dikarya</taxon>
        <taxon>Basidiomycota</taxon>
        <taxon>Agaricomycotina</taxon>
        <taxon>Agaricomycetes</taxon>
        <taxon>Agaricomycetidae</taxon>
        <taxon>Agaricales</taxon>
        <taxon>Agaricineae</taxon>
        <taxon>Psathyrellaceae</taxon>
        <taxon>Coprinellus</taxon>
    </lineage>
</organism>
<protein>
    <submittedName>
        <fullName evidence="2">Uncharacterized protein</fullName>
    </submittedName>
</protein>
<dbReference type="AlphaFoldDB" id="A0A4Y7S9K3"/>
<dbReference type="EMBL" id="QPFP01000282">
    <property type="protein sequence ID" value="TEB18166.1"/>
    <property type="molecule type" value="Genomic_DNA"/>
</dbReference>
<gene>
    <name evidence="2" type="ORF">FA13DRAFT_677006</name>
</gene>
<accession>A0A4Y7S9K3</accession>
<dbReference type="Proteomes" id="UP000298030">
    <property type="component" value="Unassembled WGS sequence"/>
</dbReference>
<name>A0A4Y7S9K3_COPMI</name>